<dbReference type="Proteomes" id="UP000266841">
    <property type="component" value="Unassembled WGS sequence"/>
</dbReference>
<protein>
    <submittedName>
        <fullName evidence="2">Uncharacterized protein</fullName>
    </submittedName>
</protein>
<feature type="compositionally biased region" description="Basic and acidic residues" evidence="1">
    <location>
        <begin position="99"/>
        <end position="111"/>
    </location>
</feature>
<evidence type="ECO:0000256" key="1">
    <source>
        <dbReference type="SAM" id="MobiDB-lite"/>
    </source>
</evidence>
<accession>K0THF8</accession>
<evidence type="ECO:0000313" key="2">
    <source>
        <dbReference type="EMBL" id="EJK73091.1"/>
    </source>
</evidence>
<feature type="compositionally biased region" description="Basic and acidic residues" evidence="1">
    <location>
        <begin position="50"/>
        <end position="73"/>
    </location>
</feature>
<dbReference type="AlphaFoldDB" id="K0THF8"/>
<keyword evidence="3" id="KW-1185">Reference proteome</keyword>
<organism evidence="2 3">
    <name type="scientific">Thalassiosira oceanica</name>
    <name type="common">Marine diatom</name>
    <dbReference type="NCBI Taxonomy" id="159749"/>
    <lineage>
        <taxon>Eukaryota</taxon>
        <taxon>Sar</taxon>
        <taxon>Stramenopiles</taxon>
        <taxon>Ochrophyta</taxon>
        <taxon>Bacillariophyta</taxon>
        <taxon>Coscinodiscophyceae</taxon>
        <taxon>Thalassiosirophycidae</taxon>
        <taxon>Thalassiosirales</taxon>
        <taxon>Thalassiosiraceae</taxon>
        <taxon>Thalassiosira</taxon>
    </lineage>
</organism>
<evidence type="ECO:0000313" key="3">
    <source>
        <dbReference type="Proteomes" id="UP000266841"/>
    </source>
</evidence>
<feature type="compositionally biased region" description="Polar residues" evidence="1">
    <location>
        <begin position="195"/>
        <end position="210"/>
    </location>
</feature>
<dbReference type="EMBL" id="AGNL01004846">
    <property type="protein sequence ID" value="EJK73091.1"/>
    <property type="molecule type" value="Genomic_DNA"/>
</dbReference>
<feature type="compositionally biased region" description="Low complexity" evidence="1">
    <location>
        <begin position="7"/>
        <end position="26"/>
    </location>
</feature>
<feature type="region of interest" description="Disordered" evidence="1">
    <location>
        <begin position="195"/>
        <end position="217"/>
    </location>
</feature>
<proteinExistence type="predicted"/>
<name>K0THF8_THAOC</name>
<comment type="caution">
    <text evidence="2">The sequence shown here is derived from an EMBL/GenBank/DDBJ whole genome shotgun (WGS) entry which is preliminary data.</text>
</comment>
<sequence>MFQQHQALSPGRSSSLRASSSVSVGSRTGNASPQLLARFISGRVESLGESAERPARRDETIRGRRRGAHEAARGHGTPGETRQVVARAVPLSKATRARQRPEHIFTRRDVILRSAGVRPRRRPPPTEASNGGHRQASSSSAQQQQQQQQSHQQQNHQRLTFQEDHATFEEVPIGIDGSIHAGQYDEHEFSQVTLSQAFSHGSNHSASTSAADKLARR</sequence>
<reference evidence="2 3" key="1">
    <citation type="journal article" date="2012" name="Genome Biol.">
        <title>Genome and low-iron response of an oceanic diatom adapted to chronic iron limitation.</title>
        <authorList>
            <person name="Lommer M."/>
            <person name="Specht M."/>
            <person name="Roy A.S."/>
            <person name="Kraemer L."/>
            <person name="Andreson R."/>
            <person name="Gutowska M.A."/>
            <person name="Wolf J."/>
            <person name="Bergner S.V."/>
            <person name="Schilhabel M.B."/>
            <person name="Klostermeier U.C."/>
            <person name="Beiko R.G."/>
            <person name="Rosenstiel P."/>
            <person name="Hippler M."/>
            <person name="Laroche J."/>
        </authorList>
    </citation>
    <scope>NUCLEOTIDE SEQUENCE [LARGE SCALE GENOMIC DNA]</scope>
    <source>
        <strain evidence="2 3">CCMP1005</strain>
    </source>
</reference>
<feature type="compositionally biased region" description="Low complexity" evidence="1">
    <location>
        <begin position="135"/>
        <end position="157"/>
    </location>
</feature>
<gene>
    <name evidence="2" type="ORF">THAOC_05305</name>
</gene>
<feature type="non-terminal residue" evidence="2">
    <location>
        <position position="217"/>
    </location>
</feature>
<feature type="region of interest" description="Disordered" evidence="1">
    <location>
        <begin position="1"/>
        <end position="158"/>
    </location>
</feature>